<protein>
    <submittedName>
        <fullName evidence="2">Carboxymuconolactone decarboxylase family protein</fullName>
    </submittedName>
</protein>
<feature type="domain" description="Carboxymuconolactone decarboxylase-like" evidence="1">
    <location>
        <begin position="13"/>
        <end position="92"/>
    </location>
</feature>
<dbReference type="PANTHER" id="PTHR34846:SF10">
    <property type="entry name" value="CYTOPLASMIC PROTEIN"/>
    <property type="match status" value="1"/>
</dbReference>
<dbReference type="InterPro" id="IPR004675">
    <property type="entry name" value="AhpD_core"/>
</dbReference>
<dbReference type="PANTHER" id="PTHR34846">
    <property type="entry name" value="4-CARBOXYMUCONOLACTONE DECARBOXYLASE FAMILY PROTEIN (AFU_ORTHOLOGUE AFUA_6G11590)"/>
    <property type="match status" value="1"/>
</dbReference>
<sequence>MEQRIDFSKTTPAAFRAVYGLETFAQGQVDPTLLHLIKVRASMVNECSFCVDMHTTDALKDGETTQRLFGLAAWSESPFYDERERAALALTDAVTLLGRGGVPDDVWDAAVAQFGAEDTAHVLLAIGMINLWNRLMIATRRQPEVAG</sequence>
<organism evidence="2 3">
    <name type="scientific">Kribbella karoonensis</name>
    <dbReference type="NCBI Taxonomy" id="324851"/>
    <lineage>
        <taxon>Bacteria</taxon>
        <taxon>Bacillati</taxon>
        <taxon>Actinomycetota</taxon>
        <taxon>Actinomycetes</taxon>
        <taxon>Propionibacteriales</taxon>
        <taxon>Kribbellaceae</taxon>
        <taxon>Kribbella</taxon>
    </lineage>
</organism>
<dbReference type="Gene3D" id="1.20.1290.10">
    <property type="entry name" value="AhpD-like"/>
    <property type="match status" value="1"/>
</dbReference>
<proteinExistence type="predicted"/>
<dbReference type="Pfam" id="PF02627">
    <property type="entry name" value="CMD"/>
    <property type="match status" value="1"/>
</dbReference>
<accession>A0ABP4PFC4</accession>
<reference evidence="3" key="1">
    <citation type="journal article" date="2019" name="Int. J. Syst. Evol. Microbiol.">
        <title>The Global Catalogue of Microorganisms (GCM) 10K type strain sequencing project: providing services to taxonomists for standard genome sequencing and annotation.</title>
        <authorList>
            <consortium name="The Broad Institute Genomics Platform"/>
            <consortium name="The Broad Institute Genome Sequencing Center for Infectious Disease"/>
            <person name="Wu L."/>
            <person name="Ma J."/>
        </authorList>
    </citation>
    <scope>NUCLEOTIDE SEQUENCE [LARGE SCALE GENOMIC DNA]</scope>
    <source>
        <strain evidence="3">JCM 14304</strain>
    </source>
</reference>
<dbReference type="SUPFAM" id="SSF69118">
    <property type="entry name" value="AhpD-like"/>
    <property type="match status" value="1"/>
</dbReference>
<evidence type="ECO:0000259" key="1">
    <source>
        <dbReference type="Pfam" id="PF02627"/>
    </source>
</evidence>
<dbReference type="RefSeq" id="WP_344190358.1">
    <property type="nucleotide sequence ID" value="NZ_BAAAND010000004.1"/>
</dbReference>
<dbReference type="InterPro" id="IPR003779">
    <property type="entry name" value="CMD-like"/>
</dbReference>
<dbReference type="InterPro" id="IPR029032">
    <property type="entry name" value="AhpD-like"/>
</dbReference>
<gene>
    <name evidence="2" type="ORF">GCM10009742_25120</name>
</gene>
<name>A0ABP4PFC4_9ACTN</name>
<keyword evidence="3" id="KW-1185">Reference proteome</keyword>
<dbReference type="NCBIfam" id="TIGR00778">
    <property type="entry name" value="ahpD_dom"/>
    <property type="match status" value="1"/>
</dbReference>
<evidence type="ECO:0000313" key="3">
    <source>
        <dbReference type="Proteomes" id="UP001500190"/>
    </source>
</evidence>
<dbReference type="Proteomes" id="UP001500190">
    <property type="component" value="Unassembled WGS sequence"/>
</dbReference>
<evidence type="ECO:0000313" key="2">
    <source>
        <dbReference type="EMBL" id="GAA1579682.1"/>
    </source>
</evidence>
<dbReference type="EMBL" id="BAAAND010000004">
    <property type="protein sequence ID" value="GAA1579682.1"/>
    <property type="molecule type" value="Genomic_DNA"/>
</dbReference>
<comment type="caution">
    <text evidence="2">The sequence shown here is derived from an EMBL/GenBank/DDBJ whole genome shotgun (WGS) entry which is preliminary data.</text>
</comment>